<keyword evidence="3" id="KW-1185">Reference proteome</keyword>
<reference evidence="2 3" key="1">
    <citation type="submission" date="2021-06" db="EMBL/GenBank/DDBJ databases">
        <authorList>
            <person name="Palmer J.M."/>
        </authorList>
    </citation>
    <scope>NUCLEOTIDE SEQUENCE [LARGE SCALE GENOMIC DNA]</scope>
    <source>
        <strain evidence="2 3">AS_MEX2019</strain>
        <tissue evidence="2">Muscle</tissue>
    </source>
</reference>
<evidence type="ECO:0000256" key="1">
    <source>
        <dbReference type="SAM" id="MobiDB-lite"/>
    </source>
</evidence>
<evidence type="ECO:0000313" key="2">
    <source>
        <dbReference type="EMBL" id="MEQ2309347.1"/>
    </source>
</evidence>
<name>A0ABV0ZU42_9TELE</name>
<organism evidence="2 3">
    <name type="scientific">Ameca splendens</name>
    <dbReference type="NCBI Taxonomy" id="208324"/>
    <lineage>
        <taxon>Eukaryota</taxon>
        <taxon>Metazoa</taxon>
        <taxon>Chordata</taxon>
        <taxon>Craniata</taxon>
        <taxon>Vertebrata</taxon>
        <taxon>Euteleostomi</taxon>
        <taxon>Actinopterygii</taxon>
        <taxon>Neopterygii</taxon>
        <taxon>Teleostei</taxon>
        <taxon>Neoteleostei</taxon>
        <taxon>Acanthomorphata</taxon>
        <taxon>Ovalentaria</taxon>
        <taxon>Atherinomorphae</taxon>
        <taxon>Cyprinodontiformes</taxon>
        <taxon>Goodeidae</taxon>
        <taxon>Ameca</taxon>
    </lineage>
</organism>
<evidence type="ECO:0000313" key="3">
    <source>
        <dbReference type="Proteomes" id="UP001469553"/>
    </source>
</evidence>
<feature type="region of interest" description="Disordered" evidence="1">
    <location>
        <begin position="38"/>
        <end position="66"/>
    </location>
</feature>
<comment type="caution">
    <text evidence="2">The sequence shown here is derived from an EMBL/GenBank/DDBJ whole genome shotgun (WGS) entry which is preliminary data.</text>
</comment>
<accession>A0ABV0ZU42</accession>
<feature type="compositionally biased region" description="Basic and acidic residues" evidence="1">
    <location>
        <begin position="43"/>
        <end position="62"/>
    </location>
</feature>
<dbReference type="Proteomes" id="UP001469553">
    <property type="component" value="Unassembled WGS sequence"/>
</dbReference>
<proteinExistence type="predicted"/>
<gene>
    <name evidence="2" type="ORF">AMECASPLE_037689</name>
</gene>
<dbReference type="EMBL" id="JAHRIP010072339">
    <property type="protein sequence ID" value="MEQ2309347.1"/>
    <property type="molecule type" value="Genomic_DNA"/>
</dbReference>
<protein>
    <submittedName>
        <fullName evidence="2">Uncharacterized protein</fullName>
    </submittedName>
</protein>
<sequence>MIFFVGEAEKQRHCLGGNEKNISSREGIEKCMHCCKNNGNDEELSREGKQSEREDSEGERQENLTYKKKMKKIKDVTVPDKKPEVKTRERSLKIKFISLARGPRWKT</sequence>